<dbReference type="RefSeq" id="WP_317981418.1">
    <property type="nucleotide sequence ID" value="NZ_BTCL01000020.1"/>
</dbReference>
<dbReference type="SUPFAM" id="SSF54427">
    <property type="entry name" value="NTF2-like"/>
    <property type="match status" value="1"/>
</dbReference>
<dbReference type="Proteomes" id="UP001285921">
    <property type="component" value="Unassembled WGS sequence"/>
</dbReference>
<sequence>MLANKKFLISLFLGIVIISGCSANNNNNNQDNVVQAAQNLQAQQDKINELEEKYQRLDDMEQIKQVKARYFRFVDEKKWTDLANLFTDDAKIVADGAEYPGGGPAFAKMIGDLVGEAPTVHHGHMPEIEMIDKENAKAVWAMEDLLTFPDKKGSPPGHNGYGQYHETYRKVNGVWKISSMELTRFRMDPLKNWDTNTDPVTGQPITKK</sequence>
<feature type="coiled-coil region" evidence="1">
    <location>
        <begin position="26"/>
        <end position="67"/>
    </location>
</feature>
<keyword evidence="1" id="KW-0175">Coiled coil</keyword>
<reference evidence="4 5" key="1">
    <citation type="submission" date="2023-05" db="EMBL/GenBank/DDBJ databases">
        <title>Draft genome of Paenibacillus sp. CCS26.</title>
        <authorList>
            <person name="Akita H."/>
            <person name="Shinto Y."/>
            <person name="Kimura Z."/>
        </authorList>
    </citation>
    <scope>NUCLEOTIDE SEQUENCE [LARGE SCALE GENOMIC DNA]</scope>
    <source>
        <strain evidence="4 5">CCS26</strain>
    </source>
</reference>
<feature type="chain" id="PRO_5046932429" description="SnoaL-like domain-containing protein" evidence="2">
    <location>
        <begin position="24"/>
        <end position="208"/>
    </location>
</feature>
<proteinExistence type="predicted"/>
<protein>
    <recommendedName>
        <fullName evidence="3">SnoaL-like domain-containing protein</fullName>
    </recommendedName>
</protein>
<accession>A0ABQ6NU02</accession>
<feature type="signal peptide" evidence="2">
    <location>
        <begin position="1"/>
        <end position="23"/>
    </location>
</feature>
<comment type="caution">
    <text evidence="4">The sequence shown here is derived from an EMBL/GenBank/DDBJ whole genome shotgun (WGS) entry which is preliminary data.</text>
</comment>
<dbReference type="InterPro" id="IPR032710">
    <property type="entry name" value="NTF2-like_dom_sf"/>
</dbReference>
<evidence type="ECO:0000256" key="2">
    <source>
        <dbReference type="SAM" id="SignalP"/>
    </source>
</evidence>
<dbReference type="InterPro" id="IPR037401">
    <property type="entry name" value="SnoaL-like"/>
</dbReference>
<keyword evidence="5" id="KW-1185">Reference proteome</keyword>
<dbReference type="CDD" id="cd00531">
    <property type="entry name" value="NTF2_like"/>
    <property type="match status" value="1"/>
</dbReference>
<dbReference type="PROSITE" id="PS51257">
    <property type="entry name" value="PROKAR_LIPOPROTEIN"/>
    <property type="match status" value="1"/>
</dbReference>
<dbReference type="Pfam" id="PF13577">
    <property type="entry name" value="SnoaL_4"/>
    <property type="match status" value="1"/>
</dbReference>
<evidence type="ECO:0000313" key="5">
    <source>
        <dbReference type="Proteomes" id="UP001285921"/>
    </source>
</evidence>
<organism evidence="4 5">
    <name type="scientific">Paenibacillus glycanilyticus</name>
    <dbReference type="NCBI Taxonomy" id="126569"/>
    <lineage>
        <taxon>Bacteria</taxon>
        <taxon>Bacillati</taxon>
        <taxon>Bacillota</taxon>
        <taxon>Bacilli</taxon>
        <taxon>Bacillales</taxon>
        <taxon>Paenibacillaceae</taxon>
        <taxon>Paenibacillus</taxon>
    </lineage>
</organism>
<gene>
    <name evidence="4" type="ORF">PghCCS26_45890</name>
</gene>
<name>A0ABQ6NU02_9BACL</name>
<keyword evidence="2" id="KW-0732">Signal</keyword>
<dbReference type="Gene3D" id="3.10.450.50">
    <property type="match status" value="1"/>
</dbReference>
<evidence type="ECO:0000259" key="3">
    <source>
        <dbReference type="Pfam" id="PF13577"/>
    </source>
</evidence>
<dbReference type="EMBL" id="BTCL01000020">
    <property type="protein sequence ID" value="GMK47459.1"/>
    <property type="molecule type" value="Genomic_DNA"/>
</dbReference>
<evidence type="ECO:0000256" key="1">
    <source>
        <dbReference type="SAM" id="Coils"/>
    </source>
</evidence>
<feature type="domain" description="SnoaL-like" evidence="3">
    <location>
        <begin position="55"/>
        <end position="180"/>
    </location>
</feature>
<evidence type="ECO:0000313" key="4">
    <source>
        <dbReference type="EMBL" id="GMK47459.1"/>
    </source>
</evidence>